<reference evidence="2" key="1">
    <citation type="submission" date="2022-01" db="EMBL/GenBank/DDBJ databases">
        <authorList>
            <person name="King R."/>
        </authorList>
    </citation>
    <scope>NUCLEOTIDE SEQUENCE</scope>
</reference>
<evidence type="ECO:0000313" key="2">
    <source>
        <dbReference type="EMBL" id="CAH1399429.1"/>
    </source>
</evidence>
<dbReference type="AlphaFoldDB" id="A0A9P0MNS4"/>
<evidence type="ECO:0000256" key="1">
    <source>
        <dbReference type="SAM" id="MobiDB-lite"/>
    </source>
</evidence>
<dbReference type="OrthoDB" id="10592623at2759"/>
<feature type="region of interest" description="Disordered" evidence="1">
    <location>
        <begin position="129"/>
        <end position="150"/>
    </location>
</feature>
<organism evidence="2 3">
    <name type="scientific">Nezara viridula</name>
    <name type="common">Southern green stink bug</name>
    <name type="synonym">Cimex viridulus</name>
    <dbReference type="NCBI Taxonomy" id="85310"/>
    <lineage>
        <taxon>Eukaryota</taxon>
        <taxon>Metazoa</taxon>
        <taxon>Ecdysozoa</taxon>
        <taxon>Arthropoda</taxon>
        <taxon>Hexapoda</taxon>
        <taxon>Insecta</taxon>
        <taxon>Pterygota</taxon>
        <taxon>Neoptera</taxon>
        <taxon>Paraneoptera</taxon>
        <taxon>Hemiptera</taxon>
        <taxon>Heteroptera</taxon>
        <taxon>Panheteroptera</taxon>
        <taxon>Pentatomomorpha</taxon>
        <taxon>Pentatomoidea</taxon>
        <taxon>Pentatomidae</taxon>
        <taxon>Pentatominae</taxon>
        <taxon>Nezara</taxon>
    </lineage>
</organism>
<feature type="compositionally biased region" description="Basic and acidic residues" evidence="1">
    <location>
        <begin position="90"/>
        <end position="100"/>
    </location>
</feature>
<proteinExistence type="predicted"/>
<evidence type="ECO:0000313" key="3">
    <source>
        <dbReference type="Proteomes" id="UP001152798"/>
    </source>
</evidence>
<accession>A0A9P0MNS4</accession>
<gene>
    <name evidence="2" type="ORF">NEZAVI_LOCUS8878</name>
</gene>
<protein>
    <submittedName>
        <fullName evidence="2">Uncharacterized protein</fullName>
    </submittedName>
</protein>
<keyword evidence="3" id="KW-1185">Reference proteome</keyword>
<feature type="compositionally biased region" description="Low complexity" evidence="1">
    <location>
        <begin position="138"/>
        <end position="148"/>
    </location>
</feature>
<dbReference type="EMBL" id="OV725080">
    <property type="protein sequence ID" value="CAH1399429.1"/>
    <property type="molecule type" value="Genomic_DNA"/>
</dbReference>
<feature type="region of interest" description="Disordered" evidence="1">
    <location>
        <begin position="29"/>
        <end position="114"/>
    </location>
</feature>
<name>A0A9P0MNS4_NEZVI</name>
<sequence length="216" mass="24658">MDRKRGIFLVPPPPLAVVVEDMAQKIHCKEERVRGKKRSTAHIPRGSQEKRRSTKKTKKEEDEEDKEEKDDKDRLNGVSYTVDLETGEYIVKEETDRRDDLGEDEPPSSLLPEPEFSLEEALQLFLEGEGIEREESEASVSESSGSPSRLTEELDLLEEMIHGPAYPPPHHRPIQGTGQGSIRRYKRHLLYTALRLRSLSPLLGCMPPRDPVNFPH</sequence>
<dbReference type="Proteomes" id="UP001152798">
    <property type="component" value="Chromosome 4"/>
</dbReference>